<feature type="region of interest" description="Disordered" evidence="2">
    <location>
        <begin position="235"/>
        <end position="269"/>
    </location>
</feature>
<feature type="transmembrane region" description="Helical" evidence="3">
    <location>
        <begin position="624"/>
        <end position="648"/>
    </location>
</feature>
<keyword evidence="5" id="KW-1185">Reference proteome</keyword>
<protein>
    <submittedName>
        <fullName evidence="4">Uncharacterized protein</fullName>
    </submittedName>
</protein>
<evidence type="ECO:0000256" key="3">
    <source>
        <dbReference type="SAM" id="Phobius"/>
    </source>
</evidence>
<dbReference type="RefSeq" id="XP_040746916.1">
    <property type="nucleotide sequence ID" value="XM_040889958.1"/>
</dbReference>
<accession>A0A1Y1WK19</accession>
<feature type="compositionally biased region" description="Polar residues" evidence="2">
    <location>
        <begin position="235"/>
        <end position="245"/>
    </location>
</feature>
<feature type="region of interest" description="Disordered" evidence="2">
    <location>
        <begin position="332"/>
        <end position="395"/>
    </location>
</feature>
<dbReference type="OrthoDB" id="5598076at2759"/>
<feature type="compositionally biased region" description="Low complexity" evidence="2">
    <location>
        <begin position="37"/>
        <end position="51"/>
    </location>
</feature>
<feature type="compositionally biased region" description="Low complexity" evidence="2">
    <location>
        <begin position="375"/>
        <end position="386"/>
    </location>
</feature>
<dbReference type="Proteomes" id="UP000193922">
    <property type="component" value="Unassembled WGS sequence"/>
</dbReference>
<dbReference type="EMBL" id="MCFD01000001">
    <property type="protein sequence ID" value="ORX73705.1"/>
    <property type="molecule type" value="Genomic_DNA"/>
</dbReference>
<reference evidence="4 5" key="1">
    <citation type="submission" date="2016-07" db="EMBL/GenBank/DDBJ databases">
        <title>Pervasive Adenine N6-methylation of Active Genes in Fungi.</title>
        <authorList>
            <consortium name="DOE Joint Genome Institute"/>
            <person name="Mondo S.J."/>
            <person name="Dannebaum R.O."/>
            <person name="Kuo R.C."/>
            <person name="Labutti K."/>
            <person name="Haridas S."/>
            <person name="Kuo A."/>
            <person name="Salamov A."/>
            <person name="Ahrendt S.R."/>
            <person name="Lipzen A."/>
            <person name="Sullivan W."/>
            <person name="Andreopoulos W.B."/>
            <person name="Clum A."/>
            <person name="Lindquist E."/>
            <person name="Daum C."/>
            <person name="Ramamoorthy G.K."/>
            <person name="Gryganskyi A."/>
            <person name="Culley D."/>
            <person name="Magnuson J.K."/>
            <person name="James T.Y."/>
            <person name="O'Malley M.A."/>
            <person name="Stajich J.E."/>
            <person name="Spatafora J.W."/>
            <person name="Visel A."/>
            <person name="Grigoriev I.V."/>
        </authorList>
    </citation>
    <scope>NUCLEOTIDE SEQUENCE [LARGE SCALE GENOMIC DNA]</scope>
    <source>
        <strain evidence="4 5">ATCC 12442</strain>
    </source>
</reference>
<feature type="compositionally biased region" description="Polar residues" evidence="2">
    <location>
        <begin position="103"/>
        <end position="123"/>
    </location>
</feature>
<name>A0A1Y1WK19_9FUNG</name>
<keyword evidence="3" id="KW-1133">Transmembrane helix</keyword>
<organism evidence="4 5">
    <name type="scientific">Linderina pennispora</name>
    <dbReference type="NCBI Taxonomy" id="61395"/>
    <lineage>
        <taxon>Eukaryota</taxon>
        <taxon>Fungi</taxon>
        <taxon>Fungi incertae sedis</taxon>
        <taxon>Zoopagomycota</taxon>
        <taxon>Kickxellomycotina</taxon>
        <taxon>Kickxellomycetes</taxon>
        <taxon>Kickxellales</taxon>
        <taxon>Kickxellaceae</taxon>
        <taxon>Linderina</taxon>
    </lineage>
</organism>
<evidence type="ECO:0000256" key="1">
    <source>
        <dbReference type="SAM" id="Coils"/>
    </source>
</evidence>
<evidence type="ECO:0000313" key="5">
    <source>
        <dbReference type="Proteomes" id="UP000193922"/>
    </source>
</evidence>
<feature type="compositionally biased region" description="Polar residues" evidence="2">
    <location>
        <begin position="142"/>
        <end position="151"/>
    </location>
</feature>
<dbReference type="GeneID" id="63806606"/>
<proteinExistence type="predicted"/>
<dbReference type="AlphaFoldDB" id="A0A1Y1WK19"/>
<gene>
    <name evidence="4" type="ORF">DL89DRAFT_289436</name>
</gene>
<evidence type="ECO:0000313" key="4">
    <source>
        <dbReference type="EMBL" id="ORX73705.1"/>
    </source>
</evidence>
<feature type="region of interest" description="Disordered" evidence="2">
    <location>
        <begin position="457"/>
        <end position="481"/>
    </location>
</feature>
<comment type="caution">
    <text evidence="4">The sequence shown here is derived from an EMBL/GenBank/DDBJ whole genome shotgun (WGS) entry which is preliminary data.</text>
</comment>
<feature type="region of interest" description="Disordered" evidence="2">
    <location>
        <begin position="1"/>
        <end position="167"/>
    </location>
</feature>
<feature type="region of interest" description="Disordered" evidence="2">
    <location>
        <begin position="195"/>
        <end position="223"/>
    </location>
</feature>
<feature type="coiled-coil region" evidence="1">
    <location>
        <begin position="494"/>
        <end position="547"/>
    </location>
</feature>
<keyword evidence="3" id="KW-0812">Transmembrane</keyword>
<sequence>MSDMEEFLNSLVTRKPADAINDFEAALREPAERTNASDSFGDNAFDNSDNNSDSDDPTNIAMFLDEADEHELQGVTPGTPMALEKLGELTAKSISRQKRRQTPARSNGTGSLLRRSSQYSDAGSPSKRGKESNLASLMDNIASITTPTAISRSRGAQAENDEEPTQSVLRIRSSHRATGILDRIKGSSEALAAATTVNPHQTPRAPIFITGTPIRAPGSTQLSDDESQFLSASLDSIGPSRQQQETQDDQLKTYQTPATRSGAPRGTNSYRHVRALSDRSSGFSASNESIEDDYEKPLPISQYMRTPNTPRQRHNERMGDLRRFYGGMGLEHAQQAPSAEELAQTNTSGHKDTSSLILGADATSQQQGAAGGLDSGSVSPSPVGPGKRAHQDQSLLGSPTQLSTANQQTNVLDSDMAQLADNSTAPNIQQEKAGRGLSPAHFSFGQQIDLDDQITADDDNRSKHTEPTSTIHSSLREPQHQTGLDELDASIAVIDRAEQDLNRSIANLAAARTKQIVLDPQAQLSAAKELEEHVQVLRKMMEETKTAVFAIQRELESIMKLLSSLDLRLDMLETSKVARDPVIPLLPVSAGSAKVIRRDTPRWLLDTAKRIATRAVDSITQNPLLIVGILVAVLLAELFVLSGVYNVLVLKQHVALPPPLS</sequence>
<keyword evidence="3" id="KW-0472">Membrane</keyword>
<evidence type="ECO:0000256" key="2">
    <source>
        <dbReference type="SAM" id="MobiDB-lite"/>
    </source>
</evidence>
<keyword evidence="1" id="KW-0175">Coiled coil</keyword>